<dbReference type="RefSeq" id="WP_050430633.1">
    <property type="nucleotide sequence ID" value="NZ_CP012159.1"/>
</dbReference>
<dbReference type="KEGG" id="ccro:CMC5_025530"/>
<organism evidence="2 3">
    <name type="scientific">Chondromyces crocatus</name>
    <dbReference type="NCBI Taxonomy" id="52"/>
    <lineage>
        <taxon>Bacteria</taxon>
        <taxon>Pseudomonadati</taxon>
        <taxon>Myxococcota</taxon>
        <taxon>Polyangia</taxon>
        <taxon>Polyangiales</taxon>
        <taxon>Polyangiaceae</taxon>
        <taxon>Chondromyces</taxon>
    </lineage>
</organism>
<reference evidence="4" key="2">
    <citation type="journal article" date="2023" name="Nat. Chem.">
        <title>Unusual peptide-binding proteins guide pyrroloindoline alkaloid formation in crocagin biosynthesis.</title>
        <authorList>
            <person name="Adam S."/>
            <person name="Zheng D."/>
            <person name="Klein A."/>
            <person name="Volz C."/>
            <person name="Mullen W."/>
            <person name="Shirran S.L."/>
            <person name="Smith B.O."/>
            <person name="Kalinina O.V."/>
            <person name="Muller R."/>
            <person name="Koehnke J."/>
        </authorList>
    </citation>
    <scope>X-RAY CRYSTALLOGRAPHY (2.00 ANGSTROMS)</scope>
</reference>
<reference evidence="2 3" key="1">
    <citation type="submission" date="2015-07" db="EMBL/GenBank/DDBJ databases">
        <title>Genome analysis of myxobacterium Chondromyces crocatus Cm c5 reveals a high potential for natural compound synthesis and the genetic basis for the loss of fruiting body formation.</title>
        <authorList>
            <person name="Zaburannyi N."/>
            <person name="Bunk B."/>
            <person name="Maier J."/>
            <person name="Overmann J."/>
            <person name="Mueller R."/>
        </authorList>
    </citation>
    <scope>NUCLEOTIDE SEQUENCE [LARGE SCALE GENOMIC DNA]</scope>
    <source>
        <strain evidence="2 3">Cm c5</strain>
    </source>
</reference>
<keyword evidence="4" id="KW-0002">3D-structure</keyword>
<protein>
    <recommendedName>
        <fullName evidence="1">Crocagin biosynthetic protein CgnE/B domain-containing protein</fullName>
    </recommendedName>
</protein>
<evidence type="ECO:0007829" key="4">
    <source>
        <dbReference type="PDB" id="6ZSU"/>
    </source>
</evidence>
<dbReference type="Pfam" id="PF26231">
    <property type="entry name" value="CgnE_B"/>
    <property type="match status" value="1"/>
</dbReference>
<dbReference type="EMBL" id="CP012159">
    <property type="protein sequence ID" value="AKT38407.1"/>
    <property type="molecule type" value="Genomic_DNA"/>
</dbReference>
<gene>
    <name evidence="2" type="ORF">CMC5_025530</name>
</gene>
<evidence type="ECO:0000313" key="3">
    <source>
        <dbReference type="Proteomes" id="UP000067626"/>
    </source>
</evidence>
<dbReference type="Proteomes" id="UP000067626">
    <property type="component" value="Chromosome"/>
</dbReference>
<dbReference type="SMR" id="A0A0K1ECI7"/>
<feature type="domain" description="Crocagin biosynthetic protein CgnE/B" evidence="1">
    <location>
        <begin position="13"/>
        <end position="304"/>
    </location>
</feature>
<proteinExistence type="evidence at protein level"/>
<keyword evidence="3" id="KW-1185">Reference proteome</keyword>
<dbReference type="STRING" id="52.CMC5_025530"/>
<dbReference type="InterPro" id="IPR058799">
    <property type="entry name" value="CgnE_B"/>
</dbReference>
<evidence type="ECO:0000313" key="2">
    <source>
        <dbReference type="EMBL" id="AKT38407.1"/>
    </source>
</evidence>
<sequence length="309" mass="32897">MNASDFYALLRGRGMPVVVDDAEAAAVVSELGFRTVPFEAFDFDSPSEDPALVIVAQMGNVDALHGLWERSGTPLMHLALAKFDGGLSRLRAGLARVLAVDTDAALKRRAEAYEQLFSSASVEIASGEGVLRCHIGDEVEVGNCGDTLEQGFLYSVAEFLEASVVNLEGERSTFWVEGELPFDGFIHLSNSAALKERWGGMLDEFMRRSREGANLVRFADNVIDRLVVGGVDVTSALAGLSQGEERGMAATEFGLGCADAEAAEPFGVNSLLHKSAGGAYIGIGKGLRIPHIDFIARGATIRFIPAAEG</sequence>
<dbReference type="PDB" id="6ZSU">
    <property type="method" value="X-ray"/>
    <property type="resolution" value="2.00 A"/>
    <property type="chains" value="A/B=1-309"/>
</dbReference>
<dbReference type="AlphaFoldDB" id="A0A0K1ECI7"/>
<name>A0A0K1ECI7_CHOCO</name>
<accession>A0A0K1ECI7</accession>
<evidence type="ECO:0000259" key="1">
    <source>
        <dbReference type="Pfam" id="PF26231"/>
    </source>
</evidence>
<dbReference type="OrthoDB" id="34067at2"/>